<dbReference type="InParanoid" id="B0D2T5"/>
<protein>
    <submittedName>
        <fullName evidence="3">Polysaccharide lyase family 14 protein</fullName>
    </submittedName>
</protein>
<feature type="domain" description="Polysaccharide lyase 14" evidence="2">
    <location>
        <begin position="136"/>
        <end position="308"/>
    </location>
</feature>
<dbReference type="PANTHER" id="PTHR40124:SF1">
    <property type="entry name" value="DISAGGREGATASE RELATED REPEAT PROTEIN"/>
    <property type="match status" value="1"/>
</dbReference>
<proteinExistence type="predicted"/>
<dbReference type="OrthoDB" id="10069995at2759"/>
<keyword evidence="3" id="KW-0456">Lyase</keyword>
<dbReference type="EMBL" id="DS547096">
    <property type="protein sequence ID" value="EDR10808.1"/>
    <property type="molecule type" value="Genomic_DNA"/>
</dbReference>
<dbReference type="GO" id="GO:0016829">
    <property type="term" value="F:lyase activity"/>
    <property type="evidence" value="ECO:0007669"/>
    <property type="project" value="UniProtKB-KW"/>
</dbReference>
<dbReference type="PANTHER" id="PTHR40124">
    <property type="match status" value="1"/>
</dbReference>
<dbReference type="Gene3D" id="2.60.120.200">
    <property type="match status" value="1"/>
</dbReference>
<name>B0D2T5_LACBS</name>
<dbReference type="GeneID" id="6073681"/>
<sequence length="439" mass="47499">MALMVIFLLLAFAEILSTLAAPASAVNSLLLSPSSHSPLFILPQALPSQSPEPTETVTITVLAPPTTVTDTIEITSTPPPAADPEPEDTQWSWTLPPTISDLTPFKITSFPGPRENLQIVTGIPAQASALPSSWDNTTSVLQAYYPANSINPAQFPQGGAQFYAAPLPVSGARNVSLSYNVFFPNDFDWVLAGKLPGLYGGHTGCSGGDEALDCFSTRLMWREGGVGELYLYAPKDKQTPALCSDSQSTCNAAYGFSMGRGSFMWAAGGWTRVTQTVYLNTPGLQDGQFTLDVNGERVIERRDVFYRDVPLGGNPGDGDEDEDPMLSGVLDLGDAVHTGQHEWSLPQTASLGPTKMGQQALEVEPIGFIGIFFSTFFGGHEAKFKIWLAADEKTWDPTNNKFNLGRKRRLESAVFANDEETFRLTVPNTAHYSSGHEYC</sequence>
<accession>B0D2T5</accession>
<evidence type="ECO:0000313" key="3">
    <source>
        <dbReference type="EMBL" id="EDR10808.1"/>
    </source>
</evidence>
<evidence type="ECO:0000256" key="1">
    <source>
        <dbReference type="SAM" id="SignalP"/>
    </source>
</evidence>
<evidence type="ECO:0000313" key="4">
    <source>
        <dbReference type="Proteomes" id="UP000001194"/>
    </source>
</evidence>
<evidence type="ECO:0000259" key="2">
    <source>
        <dbReference type="Pfam" id="PF21294"/>
    </source>
</evidence>
<dbReference type="KEGG" id="lbc:LACBIDRAFT_293304"/>
<dbReference type="AlphaFoldDB" id="B0D2T5"/>
<dbReference type="Pfam" id="PF21294">
    <property type="entry name" value="Polysacc_lyase_14"/>
    <property type="match status" value="1"/>
</dbReference>
<dbReference type="Proteomes" id="UP000001194">
    <property type="component" value="Unassembled WGS sequence"/>
</dbReference>
<dbReference type="HOGENOM" id="CLU_624143_0_0_1"/>
<dbReference type="InterPro" id="IPR048958">
    <property type="entry name" value="Polysacc_lyase_14"/>
</dbReference>
<feature type="signal peptide" evidence="1">
    <location>
        <begin position="1"/>
        <end position="20"/>
    </location>
</feature>
<feature type="chain" id="PRO_5002748835" evidence="1">
    <location>
        <begin position="21"/>
        <end position="439"/>
    </location>
</feature>
<keyword evidence="1" id="KW-0732">Signal</keyword>
<keyword evidence="4" id="KW-1185">Reference proteome</keyword>
<organism evidence="4">
    <name type="scientific">Laccaria bicolor (strain S238N-H82 / ATCC MYA-4686)</name>
    <name type="common">Bicoloured deceiver</name>
    <name type="synonym">Laccaria laccata var. bicolor</name>
    <dbReference type="NCBI Taxonomy" id="486041"/>
    <lineage>
        <taxon>Eukaryota</taxon>
        <taxon>Fungi</taxon>
        <taxon>Dikarya</taxon>
        <taxon>Basidiomycota</taxon>
        <taxon>Agaricomycotina</taxon>
        <taxon>Agaricomycetes</taxon>
        <taxon>Agaricomycetidae</taxon>
        <taxon>Agaricales</taxon>
        <taxon>Agaricineae</taxon>
        <taxon>Hydnangiaceae</taxon>
        <taxon>Laccaria</taxon>
    </lineage>
</organism>
<dbReference type="STRING" id="486041.B0D2T5"/>
<gene>
    <name evidence="3" type="ORF">LACBIDRAFT_293304</name>
</gene>
<dbReference type="RefSeq" id="XP_001878109.1">
    <property type="nucleotide sequence ID" value="XM_001878074.1"/>
</dbReference>
<reference evidence="3 4" key="1">
    <citation type="journal article" date="2008" name="Nature">
        <title>The genome of Laccaria bicolor provides insights into mycorrhizal symbiosis.</title>
        <authorList>
            <person name="Martin F."/>
            <person name="Aerts A."/>
            <person name="Ahren D."/>
            <person name="Brun A."/>
            <person name="Danchin E.G.J."/>
            <person name="Duchaussoy F."/>
            <person name="Gibon J."/>
            <person name="Kohler A."/>
            <person name="Lindquist E."/>
            <person name="Pereda V."/>
            <person name="Salamov A."/>
            <person name="Shapiro H.J."/>
            <person name="Wuyts J."/>
            <person name="Blaudez D."/>
            <person name="Buee M."/>
            <person name="Brokstein P."/>
            <person name="Canbaeck B."/>
            <person name="Cohen D."/>
            <person name="Courty P.E."/>
            <person name="Coutinho P.M."/>
            <person name="Delaruelle C."/>
            <person name="Detter J.C."/>
            <person name="Deveau A."/>
            <person name="DiFazio S."/>
            <person name="Duplessis S."/>
            <person name="Fraissinet-Tachet L."/>
            <person name="Lucic E."/>
            <person name="Frey-Klett P."/>
            <person name="Fourrey C."/>
            <person name="Feussner I."/>
            <person name="Gay G."/>
            <person name="Grimwood J."/>
            <person name="Hoegger P.J."/>
            <person name="Jain P."/>
            <person name="Kilaru S."/>
            <person name="Labbe J."/>
            <person name="Lin Y.C."/>
            <person name="Legue V."/>
            <person name="Le Tacon F."/>
            <person name="Marmeisse R."/>
            <person name="Melayah D."/>
            <person name="Montanini B."/>
            <person name="Muratet M."/>
            <person name="Nehls U."/>
            <person name="Niculita-Hirzel H."/>
            <person name="Oudot-Le Secq M.P."/>
            <person name="Peter M."/>
            <person name="Quesneville H."/>
            <person name="Rajashekar B."/>
            <person name="Reich M."/>
            <person name="Rouhier N."/>
            <person name="Schmutz J."/>
            <person name="Yin T."/>
            <person name="Chalot M."/>
            <person name="Henrissat B."/>
            <person name="Kuees U."/>
            <person name="Lucas S."/>
            <person name="Van de Peer Y."/>
            <person name="Podila G.K."/>
            <person name="Polle A."/>
            <person name="Pukkila P.J."/>
            <person name="Richardson P.M."/>
            <person name="Rouze P."/>
            <person name="Sanders I.R."/>
            <person name="Stajich J.E."/>
            <person name="Tunlid A."/>
            <person name="Tuskan G."/>
            <person name="Grigoriev I.V."/>
        </authorList>
    </citation>
    <scope>NUCLEOTIDE SEQUENCE [LARGE SCALE GENOMIC DNA]</scope>
    <source>
        <strain evidence="4">S238N-H82 / ATCC MYA-4686</strain>
    </source>
</reference>